<evidence type="ECO:0000259" key="3">
    <source>
        <dbReference type="PROSITE" id="PS50887"/>
    </source>
</evidence>
<accession>A0A9E2NUA0</accession>
<evidence type="ECO:0000256" key="1">
    <source>
        <dbReference type="ARBA" id="ARBA00012528"/>
    </source>
</evidence>
<dbReference type="GO" id="GO:0005886">
    <property type="term" value="C:plasma membrane"/>
    <property type="evidence" value="ECO:0007669"/>
    <property type="project" value="TreeGrafter"/>
</dbReference>
<dbReference type="SMART" id="SM00267">
    <property type="entry name" value="GGDEF"/>
    <property type="match status" value="1"/>
</dbReference>
<dbReference type="InterPro" id="IPR029787">
    <property type="entry name" value="Nucleotide_cyclase"/>
</dbReference>
<evidence type="ECO:0000313" key="5">
    <source>
        <dbReference type="Proteomes" id="UP000824150"/>
    </source>
</evidence>
<dbReference type="AlphaFoldDB" id="A0A9E2NUA0"/>
<dbReference type="Gene3D" id="3.30.450.20">
    <property type="entry name" value="PAS domain"/>
    <property type="match status" value="1"/>
</dbReference>
<dbReference type="SUPFAM" id="SSF55785">
    <property type="entry name" value="PYP-like sensor domain (PAS domain)"/>
    <property type="match status" value="1"/>
</dbReference>
<dbReference type="CDD" id="cd01949">
    <property type="entry name" value="GGDEF"/>
    <property type="match status" value="1"/>
</dbReference>
<dbReference type="InterPro" id="IPR000014">
    <property type="entry name" value="PAS"/>
</dbReference>
<dbReference type="Pfam" id="PF00990">
    <property type="entry name" value="GGDEF"/>
    <property type="match status" value="1"/>
</dbReference>
<dbReference type="GO" id="GO:0043709">
    <property type="term" value="P:cell adhesion involved in single-species biofilm formation"/>
    <property type="evidence" value="ECO:0007669"/>
    <property type="project" value="TreeGrafter"/>
</dbReference>
<dbReference type="PROSITE" id="PS50887">
    <property type="entry name" value="GGDEF"/>
    <property type="match status" value="1"/>
</dbReference>
<dbReference type="InterPro" id="IPR000160">
    <property type="entry name" value="GGDEF_dom"/>
</dbReference>
<dbReference type="GO" id="GO:0052621">
    <property type="term" value="F:diguanylate cyclase activity"/>
    <property type="evidence" value="ECO:0007669"/>
    <property type="project" value="UniProtKB-EC"/>
</dbReference>
<name>A0A9E2NUA0_9GAMM</name>
<dbReference type="PANTHER" id="PTHR45138:SF9">
    <property type="entry name" value="DIGUANYLATE CYCLASE DGCM-RELATED"/>
    <property type="match status" value="1"/>
</dbReference>
<dbReference type="InterPro" id="IPR035965">
    <property type="entry name" value="PAS-like_dom_sf"/>
</dbReference>
<feature type="domain" description="GGDEF" evidence="3">
    <location>
        <begin position="288"/>
        <end position="416"/>
    </location>
</feature>
<reference evidence="4" key="2">
    <citation type="submission" date="2021-04" db="EMBL/GenBank/DDBJ databases">
        <authorList>
            <person name="Gilroy R."/>
        </authorList>
    </citation>
    <scope>NUCLEOTIDE SEQUENCE</scope>
    <source>
        <strain evidence="4">687</strain>
    </source>
</reference>
<comment type="catalytic activity">
    <reaction evidence="2">
        <text>2 GTP = 3',3'-c-di-GMP + 2 diphosphate</text>
        <dbReference type="Rhea" id="RHEA:24898"/>
        <dbReference type="ChEBI" id="CHEBI:33019"/>
        <dbReference type="ChEBI" id="CHEBI:37565"/>
        <dbReference type="ChEBI" id="CHEBI:58805"/>
        <dbReference type="EC" id="2.7.7.65"/>
    </reaction>
</comment>
<dbReference type="GO" id="GO:1902201">
    <property type="term" value="P:negative regulation of bacterial-type flagellum-dependent cell motility"/>
    <property type="evidence" value="ECO:0007669"/>
    <property type="project" value="TreeGrafter"/>
</dbReference>
<dbReference type="Proteomes" id="UP000824150">
    <property type="component" value="Unassembled WGS sequence"/>
</dbReference>
<comment type="caution">
    <text evidence="4">The sequence shown here is derived from an EMBL/GenBank/DDBJ whole genome shotgun (WGS) entry which is preliminary data.</text>
</comment>
<dbReference type="PANTHER" id="PTHR45138">
    <property type="entry name" value="REGULATORY COMPONENTS OF SENSORY TRANSDUCTION SYSTEM"/>
    <property type="match status" value="1"/>
</dbReference>
<evidence type="ECO:0000313" key="4">
    <source>
        <dbReference type="EMBL" id="MBU3827209.1"/>
    </source>
</evidence>
<dbReference type="InterPro" id="IPR043128">
    <property type="entry name" value="Rev_trsase/Diguanyl_cyclase"/>
</dbReference>
<proteinExistence type="predicted"/>
<sequence>MDTTQLLAHLNSLQGGIAQLTLDGEQVQVTWANAAFYRLLELTSGNDLLSCVLPDERTAIRQALNTQCEQGSHCELTLRHLNKDGSISHLYCSASFVGFTKPEKTQALFSCLLLDISAHVYHSQQLQWERERYMIISALSDELLFEYRYADDSLHVLGKPYLSYPSERLLRRFSRLLARSKMCFKDDLPRVLNLIHGAYGAHAARFTSPKFRLQVTKGIYRWHQAIYALRRDEQAQPILIGKLVDVHDATLKISELTRRSLADGLTCLYNQRAATEKAQQQLQTQPDCAWALLLFDLDHFKAINDSLGHAQGNEVLRHFAFALQKEFYHEAAVMGRMGGDEFMVLMPVDKQEASTKAKLSQYYANLQAKLLPHQVSVGVALTCNCGHSYTQLFNAADAALYYSKHHGRNQLTFYTP</sequence>
<dbReference type="NCBIfam" id="TIGR00254">
    <property type="entry name" value="GGDEF"/>
    <property type="match status" value="1"/>
</dbReference>
<dbReference type="CDD" id="cd00130">
    <property type="entry name" value="PAS"/>
    <property type="match status" value="1"/>
</dbReference>
<reference evidence="4" key="1">
    <citation type="journal article" date="2021" name="PeerJ">
        <title>Extensive microbial diversity within the chicken gut microbiome revealed by metagenomics and culture.</title>
        <authorList>
            <person name="Gilroy R."/>
            <person name="Ravi A."/>
            <person name="Getino M."/>
            <person name="Pursley I."/>
            <person name="Horton D.L."/>
            <person name="Alikhan N.F."/>
            <person name="Baker D."/>
            <person name="Gharbi K."/>
            <person name="Hall N."/>
            <person name="Watson M."/>
            <person name="Adriaenssens E.M."/>
            <person name="Foster-Nyarko E."/>
            <person name="Jarju S."/>
            <person name="Secka A."/>
            <person name="Antonio M."/>
            <person name="Oren A."/>
            <person name="Chaudhuri R.R."/>
            <person name="La Ragione R."/>
            <person name="Hildebrand F."/>
            <person name="Pallen M.J."/>
        </authorList>
    </citation>
    <scope>NUCLEOTIDE SEQUENCE</scope>
    <source>
        <strain evidence="4">687</strain>
    </source>
</reference>
<protein>
    <recommendedName>
        <fullName evidence="1">diguanylate cyclase</fullName>
        <ecNumber evidence="1">2.7.7.65</ecNumber>
    </recommendedName>
</protein>
<dbReference type="SUPFAM" id="SSF55073">
    <property type="entry name" value="Nucleotide cyclase"/>
    <property type="match status" value="1"/>
</dbReference>
<gene>
    <name evidence="4" type="ORF">IAA31_06945</name>
</gene>
<dbReference type="InterPro" id="IPR050469">
    <property type="entry name" value="Diguanylate_Cyclase"/>
</dbReference>
<dbReference type="Gene3D" id="3.30.70.270">
    <property type="match status" value="1"/>
</dbReference>
<dbReference type="EMBL" id="JAHLFG010000076">
    <property type="protein sequence ID" value="MBU3827209.1"/>
    <property type="molecule type" value="Genomic_DNA"/>
</dbReference>
<dbReference type="EC" id="2.7.7.65" evidence="1"/>
<evidence type="ECO:0000256" key="2">
    <source>
        <dbReference type="ARBA" id="ARBA00034247"/>
    </source>
</evidence>
<organism evidence="4 5">
    <name type="scientific">Candidatus Anaerobiospirillum merdipullorum</name>
    <dbReference type="NCBI Taxonomy" id="2838450"/>
    <lineage>
        <taxon>Bacteria</taxon>
        <taxon>Pseudomonadati</taxon>
        <taxon>Pseudomonadota</taxon>
        <taxon>Gammaproteobacteria</taxon>
        <taxon>Aeromonadales</taxon>
        <taxon>Succinivibrionaceae</taxon>
        <taxon>Anaerobiospirillum</taxon>
    </lineage>
</organism>